<dbReference type="RefSeq" id="WP_343049137.1">
    <property type="nucleotide sequence ID" value="NZ_JACCAC010000001.1"/>
</dbReference>
<reference evidence="3 4" key="1">
    <citation type="submission" date="2020-07" db="EMBL/GenBank/DDBJ databases">
        <title>Sequencing the genomes of 1000 actinobacteria strains.</title>
        <authorList>
            <person name="Klenk H.-P."/>
        </authorList>
    </citation>
    <scope>NUCLEOTIDE SEQUENCE [LARGE SCALE GENOMIC DNA]</scope>
    <source>
        <strain evidence="3 4">DSM 24552</strain>
    </source>
</reference>
<feature type="transmembrane region" description="Helical" evidence="2">
    <location>
        <begin position="61"/>
        <end position="81"/>
    </location>
</feature>
<evidence type="ECO:0000313" key="3">
    <source>
        <dbReference type="EMBL" id="NYG54891.1"/>
    </source>
</evidence>
<keyword evidence="2" id="KW-0812">Transmembrane</keyword>
<sequence>MDLRDDQPRQHEIGNRTYVVADVDPLDVDGVRTVEVGSAVWLVGFVALLPFYGQLEESGRLWWLWTCLTGFGLGLLGLEYCRRRRRARLRGAGPGHDSGAAPDDVPPLA</sequence>
<proteinExistence type="predicted"/>
<dbReference type="Proteomes" id="UP000544110">
    <property type="component" value="Unassembled WGS sequence"/>
</dbReference>
<comment type="caution">
    <text evidence="3">The sequence shown here is derived from an EMBL/GenBank/DDBJ whole genome shotgun (WGS) entry which is preliminary data.</text>
</comment>
<name>A0A7Y9RQW3_9ACTN</name>
<gene>
    <name evidence="3" type="ORF">BJ989_001195</name>
</gene>
<dbReference type="EMBL" id="JACCAC010000001">
    <property type="protein sequence ID" value="NYG54891.1"/>
    <property type="molecule type" value="Genomic_DNA"/>
</dbReference>
<evidence type="ECO:0000313" key="4">
    <source>
        <dbReference type="Proteomes" id="UP000544110"/>
    </source>
</evidence>
<keyword evidence="4" id="KW-1185">Reference proteome</keyword>
<evidence type="ECO:0000256" key="2">
    <source>
        <dbReference type="SAM" id="Phobius"/>
    </source>
</evidence>
<dbReference type="InterPro" id="IPR019681">
    <property type="entry name" value="DUF2530"/>
</dbReference>
<dbReference type="AlphaFoldDB" id="A0A7Y9RQW3"/>
<keyword evidence="2" id="KW-0472">Membrane</keyword>
<protein>
    <recommendedName>
        <fullName evidence="5">DUF2530 domain-containing protein</fullName>
    </recommendedName>
</protein>
<evidence type="ECO:0008006" key="5">
    <source>
        <dbReference type="Google" id="ProtNLM"/>
    </source>
</evidence>
<feature type="transmembrane region" description="Helical" evidence="2">
    <location>
        <begin position="36"/>
        <end position="55"/>
    </location>
</feature>
<evidence type="ECO:0000256" key="1">
    <source>
        <dbReference type="SAM" id="MobiDB-lite"/>
    </source>
</evidence>
<feature type="region of interest" description="Disordered" evidence="1">
    <location>
        <begin position="90"/>
        <end position="109"/>
    </location>
</feature>
<keyword evidence="2" id="KW-1133">Transmembrane helix</keyword>
<dbReference type="Pfam" id="PF10745">
    <property type="entry name" value="DUF2530"/>
    <property type="match status" value="1"/>
</dbReference>
<organism evidence="3 4">
    <name type="scientific">Nocardioides perillae</name>
    <dbReference type="NCBI Taxonomy" id="1119534"/>
    <lineage>
        <taxon>Bacteria</taxon>
        <taxon>Bacillati</taxon>
        <taxon>Actinomycetota</taxon>
        <taxon>Actinomycetes</taxon>
        <taxon>Propionibacteriales</taxon>
        <taxon>Nocardioidaceae</taxon>
        <taxon>Nocardioides</taxon>
    </lineage>
</organism>
<accession>A0A7Y9RQW3</accession>